<feature type="region of interest" description="Disordered" evidence="9">
    <location>
        <begin position="90"/>
        <end position="126"/>
    </location>
</feature>
<dbReference type="CDD" id="cd20339">
    <property type="entry name" value="BRcat_RBR_RNF216"/>
    <property type="match status" value="1"/>
</dbReference>
<dbReference type="STRING" id="1658172.A0A1B7NV24"/>
<proteinExistence type="predicted"/>
<dbReference type="SMART" id="SM00647">
    <property type="entry name" value="IBR"/>
    <property type="match status" value="2"/>
</dbReference>
<dbReference type="InterPro" id="IPR047544">
    <property type="entry name" value="RING-HC_RBR_RNF216"/>
</dbReference>
<dbReference type="PANTHER" id="PTHR22770:SF47">
    <property type="entry name" value="E3 UBIQUITIN-PROTEIN LIGASE RNF216"/>
    <property type="match status" value="1"/>
</dbReference>
<feature type="compositionally biased region" description="Low complexity" evidence="9">
    <location>
        <begin position="804"/>
        <end position="819"/>
    </location>
</feature>
<feature type="domain" description="RING-type" evidence="10">
    <location>
        <begin position="252"/>
        <end position="471"/>
    </location>
</feature>
<evidence type="ECO:0000256" key="9">
    <source>
        <dbReference type="SAM" id="MobiDB-lite"/>
    </source>
</evidence>
<feature type="compositionally biased region" description="Basic and acidic residues" evidence="9">
    <location>
        <begin position="102"/>
        <end position="111"/>
    </location>
</feature>
<dbReference type="PANTHER" id="PTHR22770">
    <property type="entry name" value="UBIQUITIN CONJUGATING ENZYME 7 INTERACTING PROTEIN-RELATED"/>
    <property type="match status" value="1"/>
</dbReference>
<evidence type="ECO:0000256" key="3">
    <source>
        <dbReference type="ARBA" id="ARBA00022723"/>
    </source>
</evidence>
<feature type="compositionally biased region" description="Low complexity" evidence="9">
    <location>
        <begin position="716"/>
        <end position="734"/>
    </location>
</feature>
<dbReference type="InterPro" id="IPR044066">
    <property type="entry name" value="TRIAD_supradom"/>
</dbReference>
<dbReference type="CDD" id="cd16630">
    <property type="entry name" value="RING-HC_RBR_RNF216"/>
    <property type="match status" value="1"/>
</dbReference>
<name>A0A1B7NV24_9EURO</name>
<dbReference type="Proteomes" id="UP000091918">
    <property type="component" value="Unassembled WGS sequence"/>
</dbReference>
<evidence type="ECO:0000256" key="7">
    <source>
        <dbReference type="ARBA" id="ARBA00022833"/>
    </source>
</evidence>
<dbReference type="EMBL" id="LGUA01000660">
    <property type="protein sequence ID" value="OAX80610.1"/>
    <property type="molecule type" value="Genomic_DNA"/>
</dbReference>
<evidence type="ECO:0000256" key="1">
    <source>
        <dbReference type="ARBA" id="ARBA00004906"/>
    </source>
</evidence>
<evidence type="ECO:0000256" key="6">
    <source>
        <dbReference type="ARBA" id="ARBA00022786"/>
    </source>
</evidence>
<protein>
    <recommendedName>
        <fullName evidence="10">RING-type domain-containing protein</fullName>
    </recommendedName>
</protein>
<reference evidence="11 12" key="1">
    <citation type="submission" date="2015-07" db="EMBL/GenBank/DDBJ databases">
        <title>Emmonsia species relationships and genome sequence.</title>
        <authorList>
            <person name="Cuomo C.A."/>
            <person name="Schwartz I.S."/>
            <person name="Kenyon C."/>
            <person name="de Hoog G.S."/>
            <person name="Govender N.P."/>
            <person name="Botha A."/>
            <person name="Moreno L."/>
            <person name="de Vries M."/>
            <person name="Munoz J.F."/>
            <person name="Stielow J.B."/>
        </authorList>
    </citation>
    <scope>NUCLEOTIDE SEQUENCE [LARGE SCALE GENOMIC DNA]</scope>
    <source>
        <strain evidence="11 12">CBS 136260</strain>
    </source>
</reference>
<comment type="caution">
    <text evidence="11">The sequence shown here is derived from an EMBL/GenBank/DDBJ whole genome shotgun (WGS) entry which is preliminary data.</text>
</comment>
<evidence type="ECO:0000313" key="12">
    <source>
        <dbReference type="Proteomes" id="UP000091918"/>
    </source>
</evidence>
<dbReference type="InterPro" id="IPR051628">
    <property type="entry name" value="LUBAC_E3_Ligases"/>
</dbReference>
<keyword evidence="7" id="KW-0862">Zinc</keyword>
<evidence type="ECO:0000256" key="4">
    <source>
        <dbReference type="ARBA" id="ARBA00022737"/>
    </source>
</evidence>
<dbReference type="InterPro" id="IPR047546">
    <property type="entry name" value="Rcat_RBR_RNF216"/>
</dbReference>
<keyword evidence="3" id="KW-0479">Metal-binding</keyword>
<dbReference type="GO" id="GO:0016740">
    <property type="term" value="F:transferase activity"/>
    <property type="evidence" value="ECO:0007669"/>
    <property type="project" value="UniProtKB-KW"/>
</dbReference>
<dbReference type="AlphaFoldDB" id="A0A1B7NV24"/>
<dbReference type="Pfam" id="PF26191">
    <property type="entry name" value="RING-HC_RBR_RNF216"/>
    <property type="match status" value="1"/>
</dbReference>
<feature type="compositionally biased region" description="Basic residues" evidence="9">
    <location>
        <begin position="659"/>
        <end position="670"/>
    </location>
</feature>
<feature type="region of interest" description="Disordered" evidence="9">
    <location>
        <begin position="716"/>
        <end position="736"/>
    </location>
</feature>
<evidence type="ECO:0000256" key="8">
    <source>
        <dbReference type="SAM" id="Coils"/>
    </source>
</evidence>
<organism evidence="11 12">
    <name type="scientific">Emergomyces africanus</name>
    <dbReference type="NCBI Taxonomy" id="1955775"/>
    <lineage>
        <taxon>Eukaryota</taxon>
        <taxon>Fungi</taxon>
        <taxon>Dikarya</taxon>
        <taxon>Ascomycota</taxon>
        <taxon>Pezizomycotina</taxon>
        <taxon>Eurotiomycetes</taxon>
        <taxon>Eurotiomycetidae</taxon>
        <taxon>Onygenales</taxon>
        <taxon>Ajellomycetaceae</taxon>
        <taxon>Emergomyces</taxon>
    </lineage>
</organism>
<feature type="compositionally biased region" description="Basic and acidic residues" evidence="9">
    <location>
        <begin position="1"/>
        <end position="21"/>
    </location>
</feature>
<keyword evidence="12" id="KW-1185">Reference proteome</keyword>
<evidence type="ECO:0000256" key="2">
    <source>
        <dbReference type="ARBA" id="ARBA00022679"/>
    </source>
</evidence>
<feature type="compositionally biased region" description="Pro residues" evidence="9">
    <location>
        <begin position="32"/>
        <end position="41"/>
    </location>
</feature>
<evidence type="ECO:0000313" key="11">
    <source>
        <dbReference type="EMBL" id="OAX80610.1"/>
    </source>
</evidence>
<keyword evidence="8" id="KW-0175">Coiled coil</keyword>
<evidence type="ECO:0000256" key="5">
    <source>
        <dbReference type="ARBA" id="ARBA00022771"/>
    </source>
</evidence>
<accession>A0A1B7NV24</accession>
<evidence type="ECO:0000259" key="10">
    <source>
        <dbReference type="PROSITE" id="PS51873"/>
    </source>
</evidence>
<dbReference type="SUPFAM" id="SSF57850">
    <property type="entry name" value="RING/U-box"/>
    <property type="match status" value="1"/>
</dbReference>
<feature type="region of interest" description="Disordered" evidence="9">
    <location>
        <begin position="804"/>
        <end position="829"/>
    </location>
</feature>
<dbReference type="Pfam" id="PF26200">
    <property type="entry name" value="Rcat_RNF216"/>
    <property type="match status" value="1"/>
</dbReference>
<keyword evidence="5" id="KW-0863">Zinc-finger</keyword>
<keyword evidence="4" id="KW-0677">Repeat</keyword>
<gene>
    <name evidence="11" type="ORF">ACJ72_05050</name>
</gene>
<dbReference type="CDD" id="cd20353">
    <property type="entry name" value="Rcat_RBR_RNF216"/>
    <property type="match status" value="1"/>
</dbReference>
<dbReference type="InterPro" id="IPR002867">
    <property type="entry name" value="IBR_dom"/>
</dbReference>
<dbReference type="GO" id="GO:0008270">
    <property type="term" value="F:zinc ion binding"/>
    <property type="evidence" value="ECO:0007669"/>
    <property type="project" value="UniProtKB-KW"/>
</dbReference>
<feature type="region of interest" description="Disordered" evidence="9">
    <location>
        <begin position="1"/>
        <end position="42"/>
    </location>
</feature>
<dbReference type="PROSITE" id="PS51873">
    <property type="entry name" value="TRIAD"/>
    <property type="match status" value="1"/>
</dbReference>
<dbReference type="InterPro" id="IPR047545">
    <property type="entry name" value="BRcat_RBR_RNF216"/>
</dbReference>
<keyword evidence="2" id="KW-0808">Transferase</keyword>
<feature type="region of interest" description="Disordered" evidence="9">
    <location>
        <begin position="649"/>
        <end position="684"/>
    </location>
</feature>
<dbReference type="OrthoDB" id="10009520at2759"/>
<keyword evidence="6" id="KW-0833">Ubl conjugation pathway</keyword>
<dbReference type="Gene3D" id="1.20.120.1750">
    <property type="match status" value="1"/>
</dbReference>
<sequence>MKRKLPEIIDLTRDDEADTVKVPRPGGSIPGPSQPPFPPTSPQNKYDYLYARITTIFPGICLEYVRQLHKHHTEATTDIDAEEALINHIIDSGPYPQGNEGTKLEKSRQETPQKPSQPGSFKRVGDRNDGIFQYGYFYRDARYLLQLDFPEVPPEYIHSVLQSQKSLFAAYSSLDQAENTYDMSNPALYKRRRGSKTDALGLSPNVPINSDLLRELQVAREERRKKEESRRQEQELAKLEAQNEATCIAQGNVMECQCCYADVPTSRMIPCTGQNIHFFCKECVRSAAKTQIGIMKYEVNCMDMSGCAAGFHKQTLAKVLGESLMRKVEQLQQRDEIAKAGLEGLHDCPFCDFRAICPPVEVDREFRCHNPSCRKVSCRLCGLESHIPNTCEQANDKKTPARQKIEEAMSEALIRTCPNPNCKLKIVKEDGCNKMICVKCRSAMCYVCKKDISSEGYKHFGKPPKRCPVHDPKSNARDFEEVSSAHKKAMEEVMTANPELKQGELAVEAPKREHHTRPTIIGRHRYNQHLPNQHQYYNALLRQDEIPGAAARPAQPGAGGPAAHAQFPVHAVMDQNPPQTVAYAQPFPIQNGANHFDPYGRVLEWVNVVEQPPPQPIAQHDFQQAGLWNQGVAFQIIPPTVMPPMPHYEQFRHDPNFHPQHHDHRHHHSHPPQVGYASQGHPALLPQHKPLEAQNSQNQNQNHTDKQYQYHPNLHQGAHQGQQHPQPQLQPEKPQLGREFQPGQHILHPQHAPLAPKHPATQIRPDLLFPNSATECIQPYPPRAEPAYMQAGPFVSNPHAISNNSNHNNNNHNNNNNNNTTYHNPGPTFRYPLDVPDIAPQQFSRN</sequence>
<feature type="coiled-coil region" evidence="8">
    <location>
        <begin position="209"/>
        <end position="244"/>
    </location>
</feature>
<comment type="pathway">
    <text evidence="1">Protein modification; protein ubiquitination.</text>
</comment>